<feature type="coiled-coil region" evidence="1">
    <location>
        <begin position="300"/>
        <end position="327"/>
    </location>
</feature>
<sequence length="381" mass="41511">MDTFPLFWASDSSIFGSLEFVATADRKLLCVSIPAPPPSLAPALADKMPRPWWLGDSDDAFNFKSARSRMSGLDDDPVPDPIAMAVAIATEATRVVQLDPAGPRVVGCRAASPGHVDRLWLHLEHYLGPTPSHDDLRHFAFALMNIHGQLLVGEPLHPCRLAENASGSYPYGLRNIAGHFQCLLAGPTIHDLDDPGFVGAIDRPDESFFDLLREGALEDCDTESESSEGSCSPRGYNMVQLAPIPEAGNPGTSAARATTNPAMQNPVNPATGVKEGEALVDVPITDGVGPQPAPRPDGIQDRLKARHIELEETRRQLEHEKEEIDRERDPDAVSISKRDAEFEDVIYPNGDPDAVSISKRDAKLLLPETFVNDTIIDFYIK</sequence>
<comment type="caution">
    <text evidence="3">The sequence shown here is derived from an EMBL/GenBank/DDBJ whole genome shotgun (WGS) entry which is preliminary data.</text>
</comment>
<proteinExistence type="predicted"/>
<name>A0AAV5EJG0_ELECO</name>
<evidence type="ECO:0000256" key="1">
    <source>
        <dbReference type="SAM" id="Coils"/>
    </source>
</evidence>
<evidence type="ECO:0000256" key="2">
    <source>
        <dbReference type="SAM" id="MobiDB-lite"/>
    </source>
</evidence>
<dbReference type="Proteomes" id="UP001054889">
    <property type="component" value="Unassembled WGS sequence"/>
</dbReference>
<dbReference type="EMBL" id="BQKI01000076">
    <property type="protein sequence ID" value="GJN22736.1"/>
    <property type="molecule type" value="Genomic_DNA"/>
</dbReference>
<accession>A0AAV5EJG0</accession>
<dbReference type="PANTHER" id="PTHR47764">
    <property type="entry name" value="UBIQUITIN-LIKE-SPECIFIC PROTEASE 2B-RELATED"/>
    <property type="match status" value="1"/>
</dbReference>
<dbReference type="PANTHER" id="PTHR47764:SF2">
    <property type="entry name" value="UBIQUITIN-LIKE PROTEASE FAMILY PROFILE DOMAIN-CONTAINING PROTEIN"/>
    <property type="match status" value="1"/>
</dbReference>
<keyword evidence="4" id="KW-1185">Reference proteome</keyword>
<dbReference type="AlphaFoldDB" id="A0AAV5EJG0"/>
<evidence type="ECO:0000313" key="3">
    <source>
        <dbReference type="EMBL" id="GJN22736.1"/>
    </source>
</evidence>
<reference evidence="3" key="2">
    <citation type="submission" date="2021-12" db="EMBL/GenBank/DDBJ databases">
        <title>Resequencing data analysis of finger millet.</title>
        <authorList>
            <person name="Hatakeyama M."/>
            <person name="Aluri S."/>
            <person name="Balachadran M.T."/>
            <person name="Sivarajan S.R."/>
            <person name="Poveda L."/>
            <person name="Shimizu-Inatsugi R."/>
            <person name="Schlapbach R."/>
            <person name="Sreeman S.M."/>
            <person name="Shimizu K.K."/>
        </authorList>
    </citation>
    <scope>NUCLEOTIDE SEQUENCE</scope>
</reference>
<reference evidence="3" key="1">
    <citation type="journal article" date="2018" name="DNA Res.">
        <title>Multiple hybrid de novo genome assembly of finger millet, an orphan allotetraploid crop.</title>
        <authorList>
            <person name="Hatakeyama M."/>
            <person name="Aluri S."/>
            <person name="Balachadran M.T."/>
            <person name="Sivarajan S.R."/>
            <person name="Patrignani A."/>
            <person name="Gruter S."/>
            <person name="Poveda L."/>
            <person name="Shimizu-Inatsugi R."/>
            <person name="Baeten J."/>
            <person name="Francoijs K.J."/>
            <person name="Nataraja K.N."/>
            <person name="Reddy Y.A.N."/>
            <person name="Phadnis S."/>
            <person name="Ravikumar R.L."/>
            <person name="Schlapbach R."/>
            <person name="Sreeman S.M."/>
            <person name="Shimizu K.K."/>
        </authorList>
    </citation>
    <scope>NUCLEOTIDE SEQUENCE</scope>
</reference>
<protein>
    <submittedName>
        <fullName evidence="3">Uncharacterized protein</fullName>
    </submittedName>
</protein>
<organism evidence="3 4">
    <name type="scientific">Eleusine coracana subsp. coracana</name>
    <dbReference type="NCBI Taxonomy" id="191504"/>
    <lineage>
        <taxon>Eukaryota</taxon>
        <taxon>Viridiplantae</taxon>
        <taxon>Streptophyta</taxon>
        <taxon>Embryophyta</taxon>
        <taxon>Tracheophyta</taxon>
        <taxon>Spermatophyta</taxon>
        <taxon>Magnoliopsida</taxon>
        <taxon>Liliopsida</taxon>
        <taxon>Poales</taxon>
        <taxon>Poaceae</taxon>
        <taxon>PACMAD clade</taxon>
        <taxon>Chloridoideae</taxon>
        <taxon>Cynodonteae</taxon>
        <taxon>Eleusininae</taxon>
        <taxon>Eleusine</taxon>
    </lineage>
</organism>
<gene>
    <name evidence="3" type="primary">gb10331</name>
    <name evidence="3" type="ORF">PR202_gb10331</name>
</gene>
<feature type="region of interest" description="Disordered" evidence="2">
    <location>
        <begin position="246"/>
        <end position="265"/>
    </location>
</feature>
<keyword evidence="1" id="KW-0175">Coiled coil</keyword>
<evidence type="ECO:0000313" key="4">
    <source>
        <dbReference type="Proteomes" id="UP001054889"/>
    </source>
</evidence>
<feature type="compositionally biased region" description="Polar residues" evidence="2">
    <location>
        <begin position="250"/>
        <end position="265"/>
    </location>
</feature>